<evidence type="ECO:0000313" key="2">
    <source>
        <dbReference type="Proteomes" id="UP000076722"/>
    </source>
</evidence>
<protein>
    <recommendedName>
        <fullName evidence="3">F-box domain-containing protein</fullName>
    </recommendedName>
</protein>
<evidence type="ECO:0000313" key="1">
    <source>
        <dbReference type="EMBL" id="KZS96790.1"/>
    </source>
</evidence>
<name>A0A164YCI2_9AGAM</name>
<proteinExistence type="predicted"/>
<dbReference type="EMBL" id="KV419398">
    <property type="protein sequence ID" value="KZS96790.1"/>
    <property type="molecule type" value="Genomic_DNA"/>
</dbReference>
<gene>
    <name evidence="1" type="ORF">SISNIDRAFT_482583</name>
</gene>
<accession>A0A164YCI2</accession>
<evidence type="ECO:0008006" key="3">
    <source>
        <dbReference type="Google" id="ProtNLM"/>
    </source>
</evidence>
<organism evidence="1 2">
    <name type="scientific">Sistotremastrum niveocremeum HHB9708</name>
    <dbReference type="NCBI Taxonomy" id="1314777"/>
    <lineage>
        <taxon>Eukaryota</taxon>
        <taxon>Fungi</taxon>
        <taxon>Dikarya</taxon>
        <taxon>Basidiomycota</taxon>
        <taxon>Agaricomycotina</taxon>
        <taxon>Agaricomycetes</taxon>
        <taxon>Sistotremastrales</taxon>
        <taxon>Sistotremastraceae</taxon>
        <taxon>Sertulicium</taxon>
        <taxon>Sertulicium niveocremeum</taxon>
    </lineage>
</organism>
<sequence length="427" mass="48685">MLKLLGQQTTLLSKIPQSRRKISERQAKGAAVLADPHLPIQPTLPPEIVEKIIVEALDTLVGRNQMMRQLCLFACSSRVLQAQAERFIYRQLVFHVGQPESETIATMLRTRAARYVRQLNIMNYAHGPTSPSRIRTLPETGVSAIPFALMTNLEILEVNAEDDGHDHTCHNVDPELFVLLQKHLTHECLLGFVCQLPLRPTDLRFLDKQTRIVTLSINPREVNGYYEPADLLTPSHGFPNLTILQIRQMDSAAAAYVGKAKLENLNVFDQIYISGMWASIGSNLTKLNATFCEIDPWMLSTLARESPRLRLLTFFVADMWLLRPDDHLFEIIEEFKNLLALCVIMDVSHHDLRRIMAKYPKRTPMQSLLIWRSDEGLRVMDQLEGGRWTSHAEVPDLDRWKKDQEFYISLVDDGLIPISNADDAENS</sequence>
<dbReference type="Proteomes" id="UP000076722">
    <property type="component" value="Unassembled WGS sequence"/>
</dbReference>
<reference evidence="1 2" key="1">
    <citation type="journal article" date="2016" name="Mol. Biol. Evol.">
        <title>Comparative Genomics of Early-Diverging Mushroom-Forming Fungi Provides Insights into the Origins of Lignocellulose Decay Capabilities.</title>
        <authorList>
            <person name="Nagy L.G."/>
            <person name="Riley R."/>
            <person name="Tritt A."/>
            <person name="Adam C."/>
            <person name="Daum C."/>
            <person name="Floudas D."/>
            <person name="Sun H."/>
            <person name="Yadav J.S."/>
            <person name="Pangilinan J."/>
            <person name="Larsson K.H."/>
            <person name="Matsuura K."/>
            <person name="Barry K."/>
            <person name="Labutti K."/>
            <person name="Kuo R."/>
            <person name="Ohm R.A."/>
            <person name="Bhattacharya S.S."/>
            <person name="Shirouzu T."/>
            <person name="Yoshinaga Y."/>
            <person name="Martin F.M."/>
            <person name="Grigoriev I.V."/>
            <person name="Hibbett D.S."/>
        </authorList>
    </citation>
    <scope>NUCLEOTIDE SEQUENCE [LARGE SCALE GENOMIC DNA]</scope>
    <source>
        <strain evidence="1 2">HHB9708</strain>
    </source>
</reference>
<dbReference type="AlphaFoldDB" id="A0A164YCI2"/>
<keyword evidence="2" id="KW-1185">Reference proteome</keyword>